<feature type="chain" id="PRO_5046222525" description="PKD/REJ-like domain-containing protein" evidence="1">
    <location>
        <begin position="21"/>
        <end position="1195"/>
    </location>
</feature>
<dbReference type="SUPFAM" id="SSF51126">
    <property type="entry name" value="Pectin lyase-like"/>
    <property type="match status" value="1"/>
</dbReference>
<accession>A0ABQ9XCC3</accession>
<evidence type="ECO:0000313" key="3">
    <source>
        <dbReference type="Proteomes" id="UP001281761"/>
    </source>
</evidence>
<name>A0ABQ9XCC3_9EUKA</name>
<proteinExistence type="predicted"/>
<organism evidence="2 3">
    <name type="scientific">Blattamonas nauphoetae</name>
    <dbReference type="NCBI Taxonomy" id="2049346"/>
    <lineage>
        <taxon>Eukaryota</taxon>
        <taxon>Metamonada</taxon>
        <taxon>Preaxostyla</taxon>
        <taxon>Oxymonadida</taxon>
        <taxon>Blattamonas</taxon>
    </lineage>
</organism>
<dbReference type="EMBL" id="JARBJD010000141">
    <property type="protein sequence ID" value="KAK2950167.1"/>
    <property type="molecule type" value="Genomic_DNA"/>
</dbReference>
<keyword evidence="3" id="KW-1185">Reference proteome</keyword>
<protein>
    <recommendedName>
        <fullName evidence="4">PKD/REJ-like domain-containing protein</fullName>
    </recommendedName>
</protein>
<dbReference type="InterPro" id="IPR011050">
    <property type="entry name" value="Pectin_lyase_fold/virulence"/>
</dbReference>
<sequence>MIALLHTFALITCLVSCTTSILPDNATLLDVELELENEPTELTPSNIALLAPLYHAEECVIDSREIALWGDKTTILHSSNVRTRENFAPKARKEFSTRGNPISSIFILCNSSILLSDLAFDCGKDGICVSKISSSTLTLTTCRIVSNCEASPFLLFGRSGRDGTSIHLVNTTHRSLCPHTLLPLGMFSELAQAPSDHSDCSWPHPVHSIRSVSLCLSDCALLGGTGPLVDFSSVGSGGGDVGKASMGVSTWLVAGELRNVSWCGWRDVIACSLFSQGIVGTSVADSADHLAGTTSLDLNSGGNLLCMNSSFAKCSFAHIRSSGVLGGAICFEHASSNSHPFTMKSSSFVSCSATNFGGSVFLRSATTTVSLCFFRNSTVTQSNADGGGICFSFVKNVLFSNSVLLNCSAGTDGYGGGVSYAVCDQLSMDSIQFRECRGYNGNDVRSNCWTPSQLTSNVTNCDSTSGSPSWYFEDGGGNDASLVPQTTTTRTLQSIKTSPGADGVSATLQVTISDDVKGTMLVLVDNTDSEDERTDISAPAIQRLLSFEFPSPSTTSSLTVTFDDWTTPQLGQRYYVIGSSINGTNLSSNSLTLVMPDPPQLNSVVCRSGTALDHTWFRLVGRGVAAGTYVVHIVGMDDPAFTVSFDGSTEAETQNMYSTEVSISLFGEGSKFSPNTQYEVNLVKMNGSSKPVFLDPSRLFFTTPNPPRLTSVGDVRFTDPSKSSIEVDLFGVGLAAGDFTLVVSSASGVEIPLPVNRISSSSGKATAIVYSVAESEVDLMFGETYTISSLSNTAGIGVIFNTLTFSTPTEPERLLSASCASSFSDPQQSKLLLTFSSRALLANTEYTITFRSTAVSSIPSHTKTISVTTENDGRIASFDHCLYPIEEGPKRGEQLEFGVRYTVVSFTRGSTSLPFDTQTHSFVVPAEPPRIESASIQFNIPGTACVLSFAGTRLRIGKTYKVTLNPTQSFTITMKSTTLAQSEALPVGSAGSLQFETKYEVSTITPLDAADGVILFDTPLTLSVPKKPTSTLIFVDSERGSEKTEECGTIRTPCSSVLNGWKVGEEQDVDGIIVKIDGKGGFGGRVVVGEKKLEIGGIKRGQSRLEVEEGVLGEGGEEGVITISGGSVVIVGVTLCLPPSRQFGKSGMGSVVSGFGECVVESVSIVSVWKGESWDGTCVLVGRIVVASWDCDGGS</sequence>
<evidence type="ECO:0008006" key="4">
    <source>
        <dbReference type="Google" id="ProtNLM"/>
    </source>
</evidence>
<dbReference type="Proteomes" id="UP001281761">
    <property type="component" value="Unassembled WGS sequence"/>
</dbReference>
<feature type="signal peptide" evidence="1">
    <location>
        <begin position="1"/>
        <end position="20"/>
    </location>
</feature>
<gene>
    <name evidence="2" type="ORF">BLNAU_14853</name>
</gene>
<reference evidence="2 3" key="1">
    <citation type="journal article" date="2022" name="bioRxiv">
        <title>Genomics of Preaxostyla Flagellates Illuminates Evolutionary Transitions and the Path Towards Mitochondrial Loss.</title>
        <authorList>
            <person name="Novak L.V.F."/>
            <person name="Treitli S.C."/>
            <person name="Pyrih J."/>
            <person name="Halakuc P."/>
            <person name="Pipaliya S.V."/>
            <person name="Vacek V."/>
            <person name="Brzon O."/>
            <person name="Soukal P."/>
            <person name="Eme L."/>
            <person name="Dacks J.B."/>
            <person name="Karnkowska A."/>
            <person name="Elias M."/>
            <person name="Hampl V."/>
        </authorList>
    </citation>
    <scope>NUCLEOTIDE SEQUENCE [LARGE SCALE GENOMIC DNA]</scope>
    <source>
        <strain evidence="2">NAU3</strain>
        <tissue evidence="2">Gut</tissue>
    </source>
</reference>
<evidence type="ECO:0000256" key="1">
    <source>
        <dbReference type="SAM" id="SignalP"/>
    </source>
</evidence>
<evidence type="ECO:0000313" key="2">
    <source>
        <dbReference type="EMBL" id="KAK2950167.1"/>
    </source>
</evidence>
<keyword evidence="1" id="KW-0732">Signal</keyword>
<comment type="caution">
    <text evidence="2">The sequence shown here is derived from an EMBL/GenBank/DDBJ whole genome shotgun (WGS) entry which is preliminary data.</text>
</comment>